<dbReference type="AlphaFoldDB" id="A0AA89BZT2"/>
<dbReference type="EMBL" id="VSWD01000007">
    <property type="protein sequence ID" value="KAK3096792.1"/>
    <property type="molecule type" value="Genomic_DNA"/>
</dbReference>
<keyword evidence="1" id="KW-0175">Coiled coil</keyword>
<name>A0AA89BZT2_PINIB</name>
<dbReference type="Gene3D" id="1.20.5.340">
    <property type="match status" value="1"/>
</dbReference>
<feature type="chain" id="PRO_5041736015" evidence="2">
    <location>
        <begin position="22"/>
        <end position="342"/>
    </location>
</feature>
<evidence type="ECO:0000313" key="3">
    <source>
        <dbReference type="EMBL" id="KAK3096792.1"/>
    </source>
</evidence>
<organism evidence="3 4">
    <name type="scientific">Pinctada imbricata</name>
    <name type="common">Atlantic pearl-oyster</name>
    <name type="synonym">Pinctada martensii</name>
    <dbReference type="NCBI Taxonomy" id="66713"/>
    <lineage>
        <taxon>Eukaryota</taxon>
        <taxon>Metazoa</taxon>
        <taxon>Spiralia</taxon>
        <taxon>Lophotrochozoa</taxon>
        <taxon>Mollusca</taxon>
        <taxon>Bivalvia</taxon>
        <taxon>Autobranchia</taxon>
        <taxon>Pteriomorphia</taxon>
        <taxon>Pterioida</taxon>
        <taxon>Pterioidea</taxon>
        <taxon>Pteriidae</taxon>
        <taxon>Pinctada</taxon>
    </lineage>
</organism>
<evidence type="ECO:0000256" key="2">
    <source>
        <dbReference type="SAM" id="SignalP"/>
    </source>
</evidence>
<evidence type="ECO:0000313" key="4">
    <source>
        <dbReference type="Proteomes" id="UP001186944"/>
    </source>
</evidence>
<gene>
    <name evidence="3" type="ORF">FSP39_003308</name>
</gene>
<keyword evidence="4" id="KW-1185">Reference proteome</keyword>
<keyword evidence="2" id="KW-0732">Signal</keyword>
<comment type="caution">
    <text evidence="3">The sequence shown here is derived from an EMBL/GenBank/DDBJ whole genome shotgun (WGS) entry which is preliminary data.</text>
</comment>
<feature type="coiled-coil region" evidence="1">
    <location>
        <begin position="287"/>
        <end position="339"/>
    </location>
</feature>
<protein>
    <submittedName>
        <fullName evidence="3">Uncharacterized protein</fullName>
    </submittedName>
</protein>
<proteinExistence type="predicted"/>
<evidence type="ECO:0000256" key="1">
    <source>
        <dbReference type="SAM" id="Coils"/>
    </source>
</evidence>
<feature type="signal peptide" evidence="2">
    <location>
        <begin position="1"/>
        <end position="21"/>
    </location>
</feature>
<reference evidence="3" key="1">
    <citation type="submission" date="2019-08" db="EMBL/GenBank/DDBJ databases">
        <title>The improved chromosome-level genome for the pearl oyster Pinctada fucata martensii using PacBio sequencing and Hi-C.</title>
        <authorList>
            <person name="Zheng Z."/>
        </authorList>
    </citation>
    <scope>NUCLEOTIDE SEQUENCE</scope>
    <source>
        <strain evidence="3">ZZ-2019</strain>
        <tissue evidence="3">Adductor muscle</tissue>
    </source>
</reference>
<sequence>MSSSSYLIVLSVFCILVFVSSEPCQYQFTVDGDAASIAKCPSFDEETGRKVNGMENEMYMSRERINSVAENFGREMNKLENETKTLREWASDLKSDLTGIQVSLNRMTKIEEEVVHLRNLVSGTNESLTPKFAGLQEKLLEIVRDFQKQTTAQMSSFSSILAKTTDMDQTLSQHNGRLSRVEETIGSLGTLPNRVERLDLQEAAQRSDIASLHGEMSDNKQQTALLTATVESMKNTISNLQSKLSDLTNGSSSPLTRDLDERLSAIENWQREQVRNDPSSPVVSKEIQELKEKMGNMSSTVARNKKQMRQMYNVDDKKFNGLYTRLENMGRDIERLKRENNV</sequence>
<accession>A0AA89BZT2</accession>
<dbReference type="Proteomes" id="UP001186944">
    <property type="component" value="Unassembled WGS sequence"/>
</dbReference>